<dbReference type="Proteomes" id="UP000326202">
    <property type="component" value="Chromosome"/>
</dbReference>
<feature type="compositionally biased region" description="Polar residues" evidence="4">
    <location>
        <begin position="1"/>
        <end position="16"/>
    </location>
</feature>
<dbReference type="PROSITE" id="PS51063">
    <property type="entry name" value="HTH_CRP_2"/>
    <property type="match status" value="1"/>
</dbReference>
<name>A0A5J6MNS8_9PROT</name>
<dbReference type="SUPFAM" id="SSF51206">
    <property type="entry name" value="cAMP-binding domain-like"/>
    <property type="match status" value="1"/>
</dbReference>
<organism evidence="7 8">
    <name type="scientific">Hypericibacter terrae</name>
    <dbReference type="NCBI Taxonomy" id="2602015"/>
    <lineage>
        <taxon>Bacteria</taxon>
        <taxon>Pseudomonadati</taxon>
        <taxon>Pseudomonadota</taxon>
        <taxon>Alphaproteobacteria</taxon>
        <taxon>Rhodospirillales</taxon>
        <taxon>Dongiaceae</taxon>
        <taxon>Hypericibacter</taxon>
    </lineage>
</organism>
<evidence type="ECO:0000313" key="7">
    <source>
        <dbReference type="EMBL" id="QEX16416.1"/>
    </source>
</evidence>
<keyword evidence="2" id="KW-0238">DNA-binding</keyword>
<dbReference type="Gene3D" id="2.60.120.10">
    <property type="entry name" value="Jelly Rolls"/>
    <property type="match status" value="1"/>
</dbReference>
<accession>A0A5J6MNS8</accession>
<evidence type="ECO:0000256" key="2">
    <source>
        <dbReference type="ARBA" id="ARBA00023125"/>
    </source>
</evidence>
<reference evidence="7 8" key="1">
    <citation type="submission" date="2019-08" db="EMBL/GenBank/DDBJ databases">
        <title>Hyperibacter terrae gen. nov., sp. nov. and Hyperibacter viscosus sp. nov., two new members in the family Rhodospirillaceae isolated from the rhizosphere of Hypericum perforatum.</title>
        <authorList>
            <person name="Noviana Z."/>
        </authorList>
    </citation>
    <scope>NUCLEOTIDE SEQUENCE [LARGE SCALE GENOMIC DNA]</scope>
    <source>
        <strain evidence="7 8">R5913</strain>
    </source>
</reference>
<dbReference type="InterPro" id="IPR050397">
    <property type="entry name" value="Env_Response_Regulators"/>
</dbReference>
<evidence type="ECO:0000259" key="6">
    <source>
        <dbReference type="PROSITE" id="PS51063"/>
    </source>
</evidence>
<dbReference type="GO" id="GO:0003700">
    <property type="term" value="F:DNA-binding transcription factor activity"/>
    <property type="evidence" value="ECO:0007669"/>
    <property type="project" value="TreeGrafter"/>
</dbReference>
<dbReference type="SMART" id="SM00100">
    <property type="entry name" value="cNMP"/>
    <property type="match status" value="1"/>
</dbReference>
<dbReference type="KEGG" id="htq:FRZ44_17090"/>
<dbReference type="InterPro" id="IPR000595">
    <property type="entry name" value="cNMP-bd_dom"/>
</dbReference>
<evidence type="ECO:0000313" key="8">
    <source>
        <dbReference type="Proteomes" id="UP000326202"/>
    </source>
</evidence>
<dbReference type="Pfam" id="PF13545">
    <property type="entry name" value="HTH_Crp_2"/>
    <property type="match status" value="1"/>
</dbReference>
<dbReference type="EMBL" id="CP042906">
    <property type="protein sequence ID" value="QEX16416.1"/>
    <property type="molecule type" value="Genomic_DNA"/>
</dbReference>
<dbReference type="OrthoDB" id="7584044at2"/>
<dbReference type="InterPro" id="IPR018490">
    <property type="entry name" value="cNMP-bd_dom_sf"/>
</dbReference>
<dbReference type="PROSITE" id="PS50042">
    <property type="entry name" value="CNMP_BINDING_3"/>
    <property type="match status" value="1"/>
</dbReference>
<evidence type="ECO:0000256" key="3">
    <source>
        <dbReference type="ARBA" id="ARBA00023163"/>
    </source>
</evidence>
<dbReference type="Gene3D" id="1.10.10.10">
    <property type="entry name" value="Winged helix-like DNA-binding domain superfamily/Winged helix DNA-binding domain"/>
    <property type="match status" value="1"/>
</dbReference>
<dbReference type="PANTHER" id="PTHR24567">
    <property type="entry name" value="CRP FAMILY TRANSCRIPTIONAL REGULATORY PROTEIN"/>
    <property type="match status" value="1"/>
</dbReference>
<feature type="domain" description="HTH crp-type" evidence="6">
    <location>
        <begin position="159"/>
        <end position="234"/>
    </location>
</feature>
<dbReference type="InterPro" id="IPR036390">
    <property type="entry name" value="WH_DNA-bd_sf"/>
</dbReference>
<protein>
    <recommendedName>
        <fullName evidence="9">Crp/Fnr family transcriptional regulator</fullName>
    </recommendedName>
</protein>
<dbReference type="InterPro" id="IPR012318">
    <property type="entry name" value="HTH_CRP"/>
</dbReference>
<dbReference type="GO" id="GO:0003677">
    <property type="term" value="F:DNA binding"/>
    <property type="evidence" value="ECO:0007669"/>
    <property type="project" value="UniProtKB-KW"/>
</dbReference>
<evidence type="ECO:0000259" key="5">
    <source>
        <dbReference type="PROSITE" id="PS50042"/>
    </source>
</evidence>
<keyword evidence="8" id="KW-1185">Reference proteome</keyword>
<proteinExistence type="predicted"/>
<feature type="region of interest" description="Disordered" evidence="4">
    <location>
        <begin position="1"/>
        <end position="22"/>
    </location>
</feature>
<dbReference type="SMART" id="SM00419">
    <property type="entry name" value="HTH_CRP"/>
    <property type="match status" value="1"/>
</dbReference>
<evidence type="ECO:0000256" key="1">
    <source>
        <dbReference type="ARBA" id="ARBA00023015"/>
    </source>
</evidence>
<evidence type="ECO:0000256" key="4">
    <source>
        <dbReference type="SAM" id="MobiDB-lite"/>
    </source>
</evidence>
<sequence>MISVTGSATHRQQISNREPVGYMPGSSATDLRSMNAHLPEGRAAKIRHLEPGESLFLQDDPVDSVYVLREGWAFLCQDMKDGRRQILDFVLPGDLVGLGVVEAASYGVETLTACSFASYSRGAFFDSIGRQPALGVSLVRMLAAVEARALEHVTSLGRRTARERTAHLLLELVKRLKRADGKVDMKTLDLPLMLSHVADALGLASETVCRCLSGLRKDGILVLRERRLQVLDLDRLAEEAGLSDHDEFEQDVPPSRARRIAA</sequence>
<keyword evidence="1" id="KW-0805">Transcription regulation</keyword>
<dbReference type="CDD" id="cd00038">
    <property type="entry name" value="CAP_ED"/>
    <property type="match status" value="1"/>
</dbReference>
<dbReference type="SUPFAM" id="SSF46785">
    <property type="entry name" value="Winged helix' DNA-binding domain"/>
    <property type="match status" value="1"/>
</dbReference>
<dbReference type="PRINTS" id="PR00034">
    <property type="entry name" value="HTHCRP"/>
</dbReference>
<keyword evidence="3" id="KW-0804">Transcription</keyword>
<dbReference type="InterPro" id="IPR014710">
    <property type="entry name" value="RmlC-like_jellyroll"/>
</dbReference>
<dbReference type="AlphaFoldDB" id="A0A5J6MNS8"/>
<evidence type="ECO:0008006" key="9">
    <source>
        <dbReference type="Google" id="ProtNLM"/>
    </source>
</evidence>
<dbReference type="Pfam" id="PF00027">
    <property type="entry name" value="cNMP_binding"/>
    <property type="match status" value="1"/>
</dbReference>
<dbReference type="GO" id="GO:0005829">
    <property type="term" value="C:cytosol"/>
    <property type="evidence" value="ECO:0007669"/>
    <property type="project" value="TreeGrafter"/>
</dbReference>
<dbReference type="PANTHER" id="PTHR24567:SF68">
    <property type="entry name" value="DNA-BINDING TRANSCRIPTIONAL DUAL REGULATOR CRP"/>
    <property type="match status" value="1"/>
</dbReference>
<dbReference type="InterPro" id="IPR036388">
    <property type="entry name" value="WH-like_DNA-bd_sf"/>
</dbReference>
<gene>
    <name evidence="7" type="ORF">FRZ44_17090</name>
</gene>
<feature type="domain" description="Cyclic nucleotide-binding" evidence="5">
    <location>
        <begin position="47"/>
        <end position="97"/>
    </location>
</feature>